<evidence type="ECO:0000256" key="10">
    <source>
        <dbReference type="SAM" id="SignalP"/>
    </source>
</evidence>
<keyword evidence="5 9" id="KW-0560">Oxidoreductase</keyword>
<dbReference type="FunFam" id="1.10.630.10:FF:000008">
    <property type="entry name" value="Cytochrome P450 71D8"/>
    <property type="match status" value="1"/>
</dbReference>
<dbReference type="PANTHER" id="PTHR47955">
    <property type="entry name" value="CYTOCHROME P450 FAMILY 71 PROTEIN"/>
    <property type="match status" value="1"/>
</dbReference>
<keyword evidence="7 9" id="KW-0503">Monooxygenase</keyword>
<dbReference type="InterPro" id="IPR002401">
    <property type="entry name" value="Cyt_P450_E_grp-I"/>
</dbReference>
<comment type="similarity">
    <text evidence="2 9">Belongs to the cytochrome P450 family.</text>
</comment>
<protein>
    <recommendedName>
        <fullName evidence="13">Cytochrome P450</fullName>
    </recommendedName>
</protein>
<feature type="chain" id="PRO_5040307818" description="Cytochrome P450" evidence="10">
    <location>
        <begin position="25"/>
        <end position="509"/>
    </location>
</feature>
<reference evidence="11" key="1">
    <citation type="journal article" date="2022" name="Cell">
        <title>Repeat-based holocentromeres influence genome architecture and karyotype evolution.</title>
        <authorList>
            <person name="Hofstatter P.G."/>
            <person name="Thangavel G."/>
            <person name="Lux T."/>
            <person name="Neumann P."/>
            <person name="Vondrak T."/>
            <person name="Novak P."/>
            <person name="Zhang M."/>
            <person name="Costa L."/>
            <person name="Castellani M."/>
            <person name="Scott A."/>
            <person name="Toegelov H."/>
            <person name="Fuchs J."/>
            <person name="Mata-Sucre Y."/>
            <person name="Dias Y."/>
            <person name="Vanzela A.L.L."/>
            <person name="Huettel B."/>
            <person name="Almeida C.C.S."/>
            <person name="Simkova H."/>
            <person name="Souza G."/>
            <person name="Pedrosa-Harand A."/>
            <person name="Macas J."/>
            <person name="Mayer K.F.X."/>
            <person name="Houben A."/>
            <person name="Marques A."/>
        </authorList>
    </citation>
    <scope>NUCLEOTIDE SEQUENCE</scope>
    <source>
        <strain evidence="11">RhyBre1mFocal</strain>
    </source>
</reference>
<proteinExistence type="inferred from homology"/>
<evidence type="ECO:0008006" key="13">
    <source>
        <dbReference type="Google" id="ProtNLM"/>
    </source>
</evidence>
<dbReference type="SUPFAM" id="SSF48264">
    <property type="entry name" value="Cytochrome P450"/>
    <property type="match status" value="1"/>
</dbReference>
<name>A0A9Q0HST7_9POAL</name>
<evidence type="ECO:0000256" key="4">
    <source>
        <dbReference type="ARBA" id="ARBA00022723"/>
    </source>
</evidence>
<evidence type="ECO:0000256" key="7">
    <source>
        <dbReference type="ARBA" id="ARBA00023033"/>
    </source>
</evidence>
<dbReference type="PANTHER" id="PTHR47955:SF8">
    <property type="entry name" value="CYTOCHROME P450 71D11-LIKE"/>
    <property type="match status" value="1"/>
</dbReference>
<evidence type="ECO:0000256" key="1">
    <source>
        <dbReference type="ARBA" id="ARBA00001971"/>
    </source>
</evidence>
<evidence type="ECO:0000313" key="11">
    <source>
        <dbReference type="EMBL" id="KAJ1696598.1"/>
    </source>
</evidence>
<dbReference type="Gene3D" id="1.10.630.10">
    <property type="entry name" value="Cytochrome P450"/>
    <property type="match status" value="1"/>
</dbReference>
<dbReference type="GO" id="GO:0004497">
    <property type="term" value="F:monooxygenase activity"/>
    <property type="evidence" value="ECO:0007669"/>
    <property type="project" value="UniProtKB-KW"/>
</dbReference>
<keyword evidence="6 8" id="KW-0408">Iron</keyword>
<feature type="binding site" description="axial binding residue" evidence="8">
    <location>
        <position position="444"/>
    </location>
    <ligand>
        <name>heme</name>
        <dbReference type="ChEBI" id="CHEBI:30413"/>
    </ligand>
    <ligandPart>
        <name>Fe</name>
        <dbReference type="ChEBI" id="CHEBI:18248"/>
    </ligandPart>
</feature>
<evidence type="ECO:0000313" key="12">
    <source>
        <dbReference type="Proteomes" id="UP001151287"/>
    </source>
</evidence>
<evidence type="ECO:0000256" key="9">
    <source>
        <dbReference type="RuleBase" id="RU000461"/>
    </source>
</evidence>
<evidence type="ECO:0000256" key="2">
    <source>
        <dbReference type="ARBA" id="ARBA00010617"/>
    </source>
</evidence>
<keyword evidence="4 8" id="KW-0479">Metal-binding</keyword>
<feature type="signal peptide" evidence="10">
    <location>
        <begin position="1"/>
        <end position="24"/>
    </location>
</feature>
<evidence type="ECO:0000256" key="3">
    <source>
        <dbReference type="ARBA" id="ARBA00022617"/>
    </source>
</evidence>
<comment type="cofactor">
    <cofactor evidence="1 8">
        <name>heme</name>
        <dbReference type="ChEBI" id="CHEBI:30413"/>
    </cofactor>
</comment>
<keyword evidence="3 8" id="KW-0349">Heme</keyword>
<dbReference type="GO" id="GO:0016705">
    <property type="term" value="F:oxidoreductase activity, acting on paired donors, with incorporation or reduction of molecular oxygen"/>
    <property type="evidence" value="ECO:0007669"/>
    <property type="project" value="InterPro"/>
</dbReference>
<dbReference type="PRINTS" id="PR00463">
    <property type="entry name" value="EP450I"/>
</dbReference>
<dbReference type="Proteomes" id="UP001151287">
    <property type="component" value="Unassembled WGS sequence"/>
</dbReference>
<dbReference type="GO" id="GO:0016102">
    <property type="term" value="P:diterpenoid biosynthetic process"/>
    <property type="evidence" value="ECO:0007669"/>
    <property type="project" value="UniProtKB-ARBA"/>
</dbReference>
<dbReference type="EMBL" id="JAMQYH010000002">
    <property type="protein sequence ID" value="KAJ1696598.1"/>
    <property type="molecule type" value="Genomic_DNA"/>
</dbReference>
<dbReference type="PROSITE" id="PS00086">
    <property type="entry name" value="CYTOCHROME_P450"/>
    <property type="match status" value="1"/>
</dbReference>
<sequence length="509" mass="57581">MDSLLSFPLLLFILFLCLLSPILLKRKTNLSKPTLRFPPGPRPLPIIGNIHNIFGSLPHHAMRDLSRQYGPLMLLHLGEIPTVIVSSPDAAREIMKTHDISFASRPISITMDILSFGGKGIGFSPYGEYWRQLRKISVLELFSTRRVQSYRSIREEEVGNLIKYIFSCASHCQPVNFSKRFVSLINDITTRAIIGTKCKNQDVFLRELDTVIKLGAGFNLADLFPSSKLARLVSRATKKAERSQQARNSFLDEVIEQHKERKIAKEESKVEDLLGVLLRLHDKDTPSSPLDMETVKTLILDLFAAGSEASSTTLEWAMSELLRNPTAMKKAQSEVRELLKGSTHLSESDMDILNYLHLVIKETLRLHPPAPLLLRRQCRETCHVFDYDISEGMTVVVNSWAIGRDPKYWEDPEEFKPERFINSGLDFKGADFEFLPFGSGRRMCPGVAFGLANIELPLASLLYHFDWKLHNGSKPEEIDMSESFGLTSRRKTPLMLYAVPYETNTGISG</sequence>
<dbReference type="OrthoDB" id="1470350at2759"/>
<keyword evidence="12" id="KW-1185">Reference proteome</keyword>
<dbReference type="InterPro" id="IPR017972">
    <property type="entry name" value="Cyt_P450_CS"/>
</dbReference>
<dbReference type="AlphaFoldDB" id="A0A9Q0HST7"/>
<evidence type="ECO:0000256" key="6">
    <source>
        <dbReference type="ARBA" id="ARBA00023004"/>
    </source>
</evidence>
<dbReference type="GO" id="GO:0005506">
    <property type="term" value="F:iron ion binding"/>
    <property type="evidence" value="ECO:0007669"/>
    <property type="project" value="InterPro"/>
</dbReference>
<gene>
    <name evidence="11" type="ORF">LUZ63_005110</name>
</gene>
<dbReference type="PRINTS" id="PR00385">
    <property type="entry name" value="P450"/>
</dbReference>
<keyword evidence="10" id="KW-0732">Signal</keyword>
<accession>A0A9Q0HST7</accession>
<evidence type="ECO:0000256" key="8">
    <source>
        <dbReference type="PIRSR" id="PIRSR602401-1"/>
    </source>
</evidence>
<dbReference type="CDD" id="cd11072">
    <property type="entry name" value="CYP71-like"/>
    <property type="match status" value="1"/>
</dbReference>
<comment type="caution">
    <text evidence="11">The sequence shown here is derived from an EMBL/GenBank/DDBJ whole genome shotgun (WGS) entry which is preliminary data.</text>
</comment>
<organism evidence="11 12">
    <name type="scientific">Rhynchospora breviuscula</name>
    <dbReference type="NCBI Taxonomy" id="2022672"/>
    <lineage>
        <taxon>Eukaryota</taxon>
        <taxon>Viridiplantae</taxon>
        <taxon>Streptophyta</taxon>
        <taxon>Embryophyta</taxon>
        <taxon>Tracheophyta</taxon>
        <taxon>Spermatophyta</taxon>
        <taxon>Magnoliopsida</taxon>
        <taxon>Liliopsida</taxon>
        <taxon>Poales</taxon>
        <taxon>Cyperaceae</taxon>
        <taxon>Cyperoideae</taxon>
        <taxon>Rhynchosporeae</taxon>
        <taxon>Rhynchospora</taxon>
    </lineage>
</organism>
<dbReference type="GO" id="GO:0020037">
    <property type="term" value="F:heme binding"/>
    <property type="evidence" value="ECO:0007669"/>
    <property type="project" value="InterPro"/>
</dbReference>
<dbReference type="InterPro" id="IPR036396">
    <property type="entry name" value="Cyt_P450_sf"/>
</dbReference>
<dbReference type="Pfam" id="PF00067">
    <property type="entry name" value="p450"/>
    <property type="match status" value="1"/>
</dbReference>
<evidence type="ECO:0000256" key="5">
    <source>
        <dbReference type="ARBA" id="ARBA00023002"/>
    </source>
</evidence>
<dbReference type="InterPro" id="IPR001128">
    <property type="entry name" value="Cyt_P450"/>
</dbReference>